<sequence>MLVKAQQQQRPRVDRHRHRNSERRQRLDSEDSRMAESMLNLFREHRRRAQLRNQQVLPDIIASGPGSTVWKRSPQRCHGCVVYQDTQAPHRLLHVIPDDDDADHNRDCAMTRTHQSTASSHSNEGHSYRGKALRRPAPLGYVGIPLPVAPSLPASEQQRSRYLVRPRFPTVQ</sequence>
<dbReference type="Proteomes" id="UP001153069">
    <property type="component" value="Unassembled WGS sequence"/>
</dbReference>
<protein>
    <submittedName>
        <fullName evidence="2">Uncharacterized protein</fullName>
    </submittedName>
</protein>
<evidence type="ECO:0000313" key="3">
    <source>
        <dbReference type="Proteomes" id="UP001153069"/>
    </source>
</evidence>
<proteinExistence type="predicted"/>
<feature type="region of interest" description="Disordered" evidence="1">
    <location>
        <begin position="150"/>
        <end position="172"/>
    </location>
</feature>
<reference evidence="2" key="1">
    <citation type="submission" date="2020-06" db="EMBL/GenBank/DDBJ databases">
        <authorList>
            <consortium name="Plant Systems Biology data submission"/>
        </authorList>
    </citation>
    <scope>NUCLEOTIDE SEQUENCE</scope>
    <source>
        <strain evidence="2">D6</strain>
    </source>
</reference>
<evidence type="ECO:0000313" key="2">
    <source>
        <dbReference type="EMBL" id="CAB9519961.1"/>
    </source>
</evidence>
<name>A0A9N8EIP7_9STRA</name>
<feature type="region of interest" description="Disordered" evidence="1">
    <location>
        <begin position="112"/>
        <end position="131"/>
    </location>
</feature>
<feature type="compositionally biased region" description="Polar residues" evidence="1">
    <location>
        <begin position="1"/>
        <end position="10"/>
    </location>
</feature>
<dbReference type="EMBL" id="CAICTM010001059">
    <property type="protein sequence ID" value="CAB9519961.1"/>
    <property type="molecule type" value="Genomic_DNA"/>
</dbReference>
<feature type="compositionally biased region" description="Polar residues" evidence="1">
    <location>
        <begin position="112"/>
        <end position="122"/>
    </location>
</feature>
<feature type="region of interest" description="Disordered" evidence="1">
    <location>
        <begin position="1"/>
        <end position="32"/>
    </location>
</feature>
<comment type="caution">
    <text evidence="2">The sequence shown here is derived from an EMBL/GenBank/DDBJ whole genome shotgun (WGS) entry which is preliminary data.</text>
</comment>
<accession>A0A9N8EIP7</accession>
<gene>
    <name evidence="2" type="ORF">SEMRO_1061_G236830.1</name>
</gene>
<keyword evidence="3" id="KW-1185">Reference proteome</keyword>
<evidence type="ECO:0000256" key="1">
    <source>
        <dbReference type="SAM" id="MobiDB-lite"/>
    </source>
</evidence>
<feature type="compositionally biased region" description="Basic and acidic residues" evidence="1">
    <location>
        <begin position="22"/>
        <end position="32"/>
    </location>
</feature>
<organism evidence="2 3">
    <name type="scientific">Seminavis robusta</name>
    <dbReference type="NCBI Taxonomy" id="568900"/>
    <lineage>
        <taxon>Eukaryota</taxon>
        <taxon>Sar</taxon>
        <taxon>Stramenopiles</taxon>
        <taxon>Ochrophyta</taxon>
        <taxon>Bacillariophyta</taxon>
        <taxon>Bacillariophyceae</taxon>
        <taxon>Bacillariophycidae</taxon>
        <taxon>Naviculales</taxon>
        <taxon>Naviculaceae</taxon>
        <taxon>Seminavis</taxon>
    </lineage>
</organism>
<dbReference type="AlphaFoldDB" id="A0A9N8EIP7"/>